<dbReference type="Proteomes" id="UP001524944">
    <property type="component" value="Unassembled WGS sequence"/>
</dbReference>
<sequence length="121" mass="12978">MYNPTVMDHFENPRNVGEIADADGMGEVGNLSCGDILRVYIKVKDNILEDVKYKTFGCGAAIASGSMLTELAKGKTVEEALAITNNTVADALGGLPPKKKHCSNLAADALHKALEDWQTKK</sequence>
<accession>A0ABT1Y1T5</accession>
<reference evidence="2 3" key="1">
    <citation type="submission" date="2022-08" db="EMBL/GenBank/DDBJ databases">
        <title>Proteogenomics of the novel Dehalobacterium formicoaceticum strain EZ94 highlights a key role of methyltransferases during anaerobic dichloromethane degradation.</title>
        <authorList>
            <person name="Wasmund K."/>
        </authorList>
    </citation>
    <scope>NUCLEOTIDE SEQUENCE [LARGE SCALE GENOMIC DNA]</scope>
    <source>
        <strain evidence="2 3">EZ94</strain>
    </source>
</reference>
<dbReference type="Pfam" id="PF01592">
    <property type="entry name" value="NifU_N"/>
    <property type="match status" value="1"/>
</dbReference>
<organism evidence="2 3">
    <name type="scientific">Dehalobacterium formicoaceticum</name>
    <dbReference type="NCBI Taxonomy" id="51515"/>
    <lineage>
        <taxon>Bacteria</taxon>
        <taxon>Bacillati</taxon>
        <taxon>Bacillota</taxon>
        <taxon>Clostridia</taxon>
        <taxon>Eubacteriales</taxon>
        <taxon>Peptococcaceae</taxon>
        <taxon>Dehalobacterium</taxon>
    </lineage>
</organism>
<comment type="caution">
    <text evidence="2">The sequence shown here is derived from an EMBL/GenBank/DDBJ whole genome shotgun (WGS) entry which is preliminary data.</text>
</comment>
<feature type="domain" description="NIF system FeS cluster assembly NifU N-terminal" evidence="1">
    <location>
        <begin position="1"/>
        <end position="121"/>
    </location>
</feature>
<proteinExistence type="predicted"/>
<dbReference type="CDD" id="cd06664">
    <property type="entry name" value="IscU_like"/>
    <property type="match status" value="1"/>
</dbReference>
<dbReference type="SUPFAM" id="SSF82649">
    <property type="entry name" value="SufE/NifU"/>
    <property type="match status" value="1"/>
</dbReference>
<dbReference type="Gene3D" id="3.90.1010.10">
    <property type="match status" value="1"/>
</dbReference>
<dbReference type="NCBIfam" id="TIGR03419">
    <property type="entry name" value="NifU_clost"/>
    <property type="match status" value="1"/>
</dbReference>
<gene>
    <name evidence="2" type="primary">nifU</name>
    <name evidence="2" type="ORF">NVS47_04735</name>
</gene>
<dbReference type="InterPro" id="IPR017787">
    <property type="entry name" value="NIF_FeS_clus_asmbl_NifU-like"/>
</dbReference>
<dbReference type="EMBL" id="JANPWE010000002">
    <property type="protein sequence ID" value="MCR6544828.1"/>
    <property type="molecule type" value="Genomic_DNA"/>
</dbReference>
<keyword evidence="3" id="KW-1185">Reference proteome</keyword>
<protein>
    <submittedName>
        <fullName evidence="2">Fe-S cluster assembly scaffold protein NifU</fullName>
    </submittedName>
</protein>
<name>A0ABT1Y1T5_9FIRM</name>
<evidence type="ECO:0000313" key="3">
    <source>
        <dbReference type="Proteomes" id="UP001524944"/>
    </source>
</evidence>
<evidence type="ECO:0000259" key="1">
    <source>
        <dbReference type="Pfam" id="PF01592"/>
    </source>
</evidence>
<dbReference type="InterPro" id="IPR002871">
    <property type="entry name" value="NIF_FeS_clus_asmbl_NifU_N"/>
</dbReference>
<evidence type="ECO:0000313" key="2">
    <source>
        <dbReference type="EMBL" id="MCR6544828.1"/>
    </source>
</evidence>
<dbReference type="RefSeq" id="WP_089612386.1">
    <property type="nucleotide sequence ID" value="NZ_CP022121.1"/>
</dbReference>
<dbReference type="PANTHER" id="PTHR10093">
    <property type="entry name" value="IRON-SULFUR CLUSTER ASSEMBLY ENZYME NIFU HOMOLOG"/>
    <property type="match status" value="1"/>
</dbReference>